<evidence type="ECO:0000256" key="1">
    <source>
        <dbReference type="SAM" id="Phobius"/>
    </source>
</evidence>
<sequence>MNTVLLSTLCFGAALVLQPMARLDPVAHMLLQYPVLGVSGYLLGLKMPTAPDLRGPLLVLGITCVGFWMLPRSLDAALDSPGMHLAKLVTLPLLAGLPLGMSVPRVGAVLRGFLKAQSLSMLGVLSFLYSHAPIRICNSYLIEDQQRLGAGFLWLAGGLSLLWAVPLFLGHSLMPDLLLQRKKHHDLC</sequence>
<keyword evidence="1" id="KW-1133">Transmembrane helix</keyword>
<dbReference type="EMBL" id="LPUY01000053">
    <property type="protein sequence ID" value="KUP93399.1"/>
    <property type="molecule type" value="Genomic_DNA"/>
</dbReference>
<dbReference type="PATRIC" id="fig|1768241.3.peg.1827"/>
<dbReference type="AlphaFoldDB" id="A0A132BYC4"/>
<feature type="transmembrane region" description="Helical" evidence="1">
    <location>
        <begin position="151"/>
        <end position="169"/>
    </location>
</feature>
<keyword evidence="3" id="KW-1185">Reference proteome</keyword>
<dbReference type="RefSeq" id="WP_106406175.1">
    <property type="nucleotide sequence ID" value="NZ_LPUY01000053.1"/>
</dbReference>
<comment type="caution">
    <text evidence="2">The sequence shown here is derived from an EMBL/GenBank/DDBJ whole genome shotgun (WGS) entry which is preliminary data.</text>
</comment>
<keyword evidence="1" id="KW-0812">Transmembrane</keyword>
<protein>
    <submittedName>
        <fullName evidence="2">Uncharacterized protein</fullName>
    </submittedName>
</protein>
<evidence type="ECO:0000313" key="3">
    <source>
        <dbReference type="Proteomes" id="UP000068382"/>
    </source>
</evidence>
<dbReference type="OrthoDB" id="2388670at2"/>
<dbReference type="Proteomes" id="UP000068382">
    <property type="component" value="Unassembled WGS sequence"/>
</dbReference>
<evidence type="ECO:0000313" key="2">
    <source>
        <dbReference type="EMBL" id="KUP93399.1"/>
    </source>
</evidence>
<organism evidence="2 3">
    <name type="scientific">Tritonibacter horizontis</name>
    <dbReference type="NCBI Taxonomy" id="1768241"/>
    <lineage>
        <taxon>Bacteria</taxon>
        <taxon>Pseudomonadati</taxon>
        <taxon>Pseudomonadota</taxon>
        <taxon>Alphaproteobacteria</taxon>
        <taxon>Rhodobacterales</taxon>
        <taxon>Paracoccaceae</taxon>
        <taxon>Tritonibacter</taxon>
    </lineage>
</organism>
<reference evidence="2 3" key="1">
    <citation type="submission" date="2015-12" db="EMBL/GenBank/DDBJ databases">
        <title>Genome sequence of the marine Rhodobacteraceae strain O3.65, Candidatus Tritonibacter horizontis.</title>
        <authorList>
            <person name="Poehlein A."/>
            <person name="Giebel H.A."/>
            <person name="Voget S."/>
            <person name="Brinkhoff T."/>
        </authorList>
    </citation>
    <scope>NUCLEOTIDE SEQUENCE [LARGE SCALE GENOMIC DNA]</scope>
    <source>
        <strain evidence="2 3">O3.65</strain>
    </source>
</reference>
<gene>
    <name evidence="2" type="ORF">TRIHO_17400</name>
</gene>
<name>A0A132BYC4_9RHOB</name>
<feature type="transmembrane region" description="Helical" evidence="1">
    <location>
        <begin position="82"/>
        <end position="101"/>
    </location>
</feature>
<keyword evidence="1" id="KW-0472">Membrane</keyword>
<accession>A0A132BYC4</accession>
<proteinExistence type="predicted"/>
<feature type="transmembrane region" description="Helical" evidence="1">
    <location>
        <begin position="53"/>
        <end position="70"/>
    </location>
</feature>